<evidence type="ECO:0000313" key="6">
    <source>
        <dbReference type="Proteomes" id="UP000828390"/>
    </source>
</evidence>
<dbReference type="InterPro" id="IPR013761">
    <property type="entry name" value="SAM/pointed_sf"/>
</dbReference>
<gene>
    <name evidence="5" type="ORF">DPMN_070450</name>
</gene>
<feature type="compositionally biased region" description="Polar residues" evidence="3">
    <location>
        <begin position="141"/>
        <end position="151"/>
    </location>
</feature>
<accession>A0A9D3Z5Y9</accession>
<dbReference type="Gene3D" id="1.10.150.50">
    <property type="entry name" value="Transcription Factor, Ets-1"/>
    <property type="match status" value="2"/>
</dbReference>
<feature type="region of interest" description="Disordered" evidence="3">
    <location>
        <begin position="123"/>
        <end position="152"/>
    </location>
</feature>
<feature type="domain" description="SAM" evidence="4">
    <location>
        <begin position="68"/>
        <end position="124"/>
    </location>
</feature>
<dbReference type="PANTHER" id="PTHR24174">
    <property type="entry name" value="ANKYRIN REPEAT AND STERILE ALPHA MOTIF DOMAIN-CONTAINING PROTEIN 1"/>
    <property type="match status" value="1"/>
</dbReference>
<dbReference type="AlphaFoldDB" id="A0A9D3Z5Y9"/>
<dbReference type="Proteomes" id="UP000828390">
    <property type="component" value="Unassembled WGS sequence"/>
</dbReference>
<keyword evidence="2" id="KW-0040">ANK repeat</keyword>
<evidence type="ECO:0000256" key="2">
    <source>
        <dbReference type="ARBA" id="ARBA00023043"/>
    </source>
</evidence>
<dbReference type="Pfam" id="PF07647">
    <property type="entry name" value="SAM_2"/>
    <property type="match status" value="1"/>
</dbReference>
<feature type="region of interest" description="Disordered" evidence="3">
    <location>
        <begin position="229"/>
        <end position="251"/>
    </location>
</feature>
<dbReference type="EMBL" id="JAIWYP010000014">
    <property type="protein sequence ID" value="KAH3710952.1"/>
    <property type="molecule type" value="Genomic_DNA"/>
</dbReference>
<dbReference type="InterPro" id="IPR001660">
    <property type="entry name" value="SAM"/>
</dbReference>
<dbReference type="Pfam" id="PF00536">
    <property type="entry name" value="SAM_1"/>
    <property type="match status" value="1"/>
</dbReference>
<dbReference type="InterPro" id="IPR033635">
    <property type="entry name" value="ANKS1/Caskin"/>
</dbReference>
<protein>
    <recommendedName>
        <fullName evidence="4">SAM domain-containing protein</fullName>
    </recommendedName>
</protein>
<evidence type="ECO:0000256" key="3">
    <source>
        <dbReference type="SAM" id="MobiDB-lite"/>
    </source>
</evidence>
<comment type="caution">
    <text evidence="5">The sequence shown here is derived from an EMBL/GenBank/DDBJ whole genome shotgun (WGS) entry which is preliminary data.</text>
</comment>
<name>A0A9D3Z5Y9_DREPO</name>
<keyword evidence="6" id="KW-1185">Reference proteome</keyword>
<reference evidence="5" key="2">
    <citation type="submission" date="2020-11" db="EMBL/GenBank/DDBJ databases">
        <authorList>
            <person name="McCartney M.A."/>
            <person name="Auch B."/>
            <person name="Kono T."/>
            <person name="Mallez S."/>
            <person name="Becker A."/>
            <person name="Gohl D.M."/>
            <person name="Silverstein K.A.T."/>
            <person name="Koren S."/>
            <person name="Bechman K.B."/>
            <person name="Herman A."/>
            <person name="Abrahante J.E."/>
            <person name="Garbe J."/>
        </authorList>
    </citation>
    <scope>NUCLEOTIDE SEQUENCE</scope>
    <source>
        <strain evidence="5">Duluth1</strain>
        <tissue evidence="5">Whole animal</tissue>
    </source>
</reference>
<organism evidence="5 6">
    <name type="scientific">Dreissena polymorpha</name>
    <name type="common">Zebra mussel</name>
    <name type="synonym">Mytilus polymorpha</name>
    <dbReference type="NCBI Taxonomy" id="45954"/>
    <lineage>
        <taxon>Eukaryota</taxon>
        <taxon>Metazoa</taxon>
        <taxon>Spiralia</taxon>
        <taxon>Lophotrochozoa</taxon>
        <taxon>Mollusca</taxon>
        <taxon>Bivalvia</taxon>
        <taxon>Autobranchia</taxon>
        <taxon>Heteroconchia</taxon>
        <taxon>Euheterodonta</taxon>
        <taxon>Imparidentia</taxon>
        <taxon>Neoheterodontei</taxon>
        <taxon>Myida</taxon>
        <taxon>Dreissenoidea</taxon>
        <taxon>Dreissenidae</taxon>
        <taxon>Dreissena</taxon>
    </lineage>
</organism>
<feature type="compositionally biased region" description="Basic and acidic residues" evidence="3">
    <location>
        <begin position="229"/>
        <end position="244"/>
    </location>
</feature>
<keyword evidence="1" id="KW-0677">Repeat</keyword>
<dbReference type="PANTHER" id="PTHR24174:SF1">
    <property type="entry name" value="IP14385P"/>
    <property type="match status" value="1"/>
</dbReference>
<dbReference type="SUPFAM" id="SSF47769">
    <property type="entry name" value="SAM/Pointed domain"/>
    <property type="match status" value="2"/>
</dbReference>
<proteinExistence type="predicted"/>
<evidence type="ECO:0000256" key="1">
    <source>
        <dbReference type="ARBA" id="ARBA00022737"/>
    </source>
</evidence>
<dbReference type="GO" id="GO:0005829">
    <property type="term" value="C:cytosol"/>
    <property type="evidence" value="ECO:0007669"/>
    <property type="project" value="TreeGrafter"/>
</dbReference>
<dbReference type="PROSITE" id="PS50105">
    <property type="entry name" value="SAM_DOMAIN"/>
    <property type="match status" value="1"/>
</dbReference>
<evidence type="ECO:0000313" key="5">
    <source>
        <dbReference type="EMBL" id="KAH3710952.1"/>
    </source>
</evidence>
<evidence type="ECO:0000259" key="4">
    <source>
        <dbReference type="PROSITE" id="PS50105"/>
    </source>
</evidence>
<sequence length="251" mass="28747">MDGVRIFLSQVGLIEYYDIFMAKGFDKEGDICYLNDEDLNTMYIIDAKDRQTILHAARHYEPSKQYRLHEWLHGSGLEHYFESFLQSDLLDLAAVARLQLPDEQLYDELEITLPGHKRRLERAVTGPYRKQPARHREQPGQHRSSTGTNRGLSEMLLTPAELRQRPGLTPSRCSYVSPINAAPVSYGYCLQHEPGVTGTYREQPARHREQPGQHRISTGMSPELCRDATGFHRDATDYDRDSPGYDRNSPG</sequence>
<reference evidence="5" key="1">
    <citation type="journal article" date="2019" name="bioRxiv">
        <title>The Genome of the Zebra Mussel, Dreissena polymorpha: A Resource for Invasive Species Research.</title>
        <authorList>
            <person name="McCartney M.A."/>
            <person name="Auch B."/>
            <person name="Kono T."/>
            <person name="Mallez S."/>
            <person name="Zhang Y."/>
            <person name="Obille A."/>
            <person name="Becker A."/>
            <person name="Abrahante J.E."/>
            <person name="Garbe J."/>
            <person name="Badalamenti J.P."/>
            <person name="Herman A."/>
            <person name="Mangelson H."/>
            <person name="Liachko I."/>
            <person name="Sullivan S."/>
            <person name="Sone E.D."/>
            <person name="Koren S."/>
            <person name="Silverstein K.A.T."/>
            <person name="Beckman K.B."/>
            <person name="Gohl D.M."/>
        </authorList>
    </citation>
    <scope>NUCLEOTIDE SEQUENCE</scope>
    <source>
        <strain evidence="5">Duluth1</strain>
        <tissue evidence="5">Whole animal</tissue>
    </source>
</reference>